<feature type="non-terminal residue" evidence="2">
    <location>
        <position position="317"/>
    </location>
</feature>
<keyword evidence="3" id="KW-1185">Reference proteome</keyword>
<dbReference type="AlphaFoldDB" id="A0A8J9YGQ7"/>
<accession>A0A8J9YGQ7</accession>
<organism evidence="2 3">
    <name type="scientific">Brenthis ino</name>
    <name type="common">lesser marbled fritillary</name>
    <dbReference type="NCBI Taxonomy" id="405034"/>
    <lineage>
        <taxon>Eukaryota</taxon>
        <taxon>Metazoa</taxon>
        <taxon>Ecdysozoa</taxon>
        <taxon>Arthropoda</taxon>
        <taxon>Hexapoda</taxon>
        <taxon>Insecta</taxon>
        <taxon>Pterygota</taxon>
        <taxon>Neoptera</taxon>
        <taxon>Endopterygota</taxon>
        <taxon>Lepidoptera</taxon>
        <taxon>Glossata</taxon>
        <taxon>Ditrysia</taxon>
        <taxon>Papilionoidea</taxon>
        <taxon>Nymphalidae</taxon>
        <taxon>Heliconiinae</taxon>
        <taxon>Argynnini</taxon>
        <taxon>Brenthis</taxon>
    </lineage>
</organism>
<reference evidence="2" key="1">
    <citation type="submission" date="2021-12" db="EMBL/GenBank/DDBJ databases">
        <authorList>
            <person name="Martin H S."/>
        </authorList>
    </citation>
    <scope>NUCLEOTIDE SEQUENCE</scope>
</reference>
<name>A0A8J9YGQ7_9NEOP</name>
<feature type="region of interest" description="Disordered" evidence="1">
    <location>
        <begin position="77"/>
        <end position="111"/>
    </location>
</feature>
<gene>
    <name evidence="2" type="ORF">BINO364_LOCUS15231</name>
</gene>
<proteinExistence type="predicted"/>
<dbReference type="Proteomes" id="UP000838878">
    <property type="component" value="Chromosome 8"/>
</dbReference>
<sequence length="317" mass="35597">MAALQSFKIFMMAAGFEKLSETRKAAILLNCVGQQAQELYFNVLKMEEKPKLDDVIKVLDNYFEPKQNELINSYNFNKRTHDTGQNSQNLTPIQRATDTAEASRGEGPYDGQSNGHLSVCRAVQRTFEGADQSGGSCSSKMLRVENKKVCFKCDTGAQVNVIWLSDLKKIVDDDKQIRFSETKTLIEVFGGGVGEFKSPLQLRIQPGVEPVVRPPRRVPNALMKRLADKLEALVKHKVLAKVENPKKFVSNLVIIEKKDGSLSIGLAQNLECSPEQKTQLIKESEIDRELVEIIEFIKNGWRSYRRRDVTTPPPAGV</sequence>
<evidence type="ECO:0000313" key="3">
    <source>
        <dbReference type="Proteomes" id="UP000838878"/>
    </source>
</evidence>
<evidence type="ECO:0008006" key="4">
    <source>
        <dbReference type="Google" id="ProtNLM"/>
    </source>
</evidence>
<dbReference type="Gene3D" id="3.10.10.10">
    <property type="entry name" value="HIV Type 1 Reverse Transcriptase, subunit A, domain 1"/>
    <property type="match status" value="1"/>
</dbReference>
<dbReference type="OrthoDB" id="8195376at2759"/>
<evidence type="ECO:0000313" key="2">
    <source>
        <dbReference type="EMBL" id="CAH0730229.1"/>
    </source>
</evidence>
<dbReference type="EMBL" id="OV170228">
    <property type="protein sequence ID" value="CAH0730229.1"/>
    <property type="molecule type" value="Genomic_DNA"/>
</dbReference>
<protein>
    <recommendedName>
        <fullName evidence="4">Peptidase A2 domain-containing protein</fullName>
    </recommendedName>
</protein>
<evidence type="ECO:0000256" key="1">
    <source>
        <dbReference type="SAM" id="MobiDB-lite"/>
    </source>
</evidence>
<feature type="compositionally biased region" description="Polar residues" evidence="1">
    <location>
        <begin position="77"/>
        <end position="97"/>
    </location>
</feature>